<comment type="caution">
    <text evidence="1">The sequence shown here is derived from an EMBL/GenBank/DDBJ whole genome shotgun (WGS) entry which is preliminary data.</text>
</comment>
<keyword evidence="2" id="KW-1185">Reference proteome</keyword>
<dbReference type="RefSeq" id="WP_068941118.1">
    <property type="nucleotide sequence ID" value="NZ_LYND01000151.1"/>
</dbReference>
<accession>A0ABX2Z7U9</accession>
<reference evidence="2" key="1">
    <citation type="submission" date="2016-05" db="EMBL/GenBank/DDBJ databases">
        <title>Whole genome shotgun sequencing of cultured foodborne pathogen.</title>
        <authorList>
            <person name="Zheng J."/>
            <person name="Timme R."/>
            <person name="Allard M."/>
            <person name="Strain E."/>
            <person name="Luo Y."/>
            <person name="Brown E."/>
        </authorList>
    </citation>
    <scope>NUCLEOTIDE SEQUENCE [LARGE SCALE GENOMIC DNA]</scope>
    <source>
        <strain evidence="2">CFSAN034343</strain>
    </source>
</reference>
<gene>
    <name evidence="1" type="ORF">A7312_09645</name>
</gene>
<dbReference type="EMBL" id="LYND01000151">
    <property type="protein sequence ID" value="ODA07344.1"/>
    <property type="molecule type" value="Genomic_DNA"/>
</dbReference>
<name>A0ABX2Z7U9_PAEPO</name>
<organism evidence="1 2">
    <name type="scientific">Paenibacillus polymyxa</name>
    <name type="common">Bacillus polymyxa</name>
    <dbReference type="NCBI Taxonomy" id="1406"/>
    <lineage>
        <taxon>Bacteria</taxon>
        <taxon>Bacillati</taxon>
        <taxon>Bacillota</taxon>
        <taxon>Bacilli</taxon>
        <taxon>Bacillales</taxon>
        <taxon>Paenibacillaceae</taxon>
        <taxon>Paenibacillus</taxon>
    </lineage>
</organism>
<evidence type="ECO:0000313" key="2">
    <source>
        <dbReference type="Proteomes" id="UP000094974"/>
    </source>
</evidence>
<dbReference type="Proteomes" id="UP000094974">
    <property type="component" value="Unassembled WGS sequence"/>
</dbReference>
<protein>
    <submittedName>
        <fullName evidence="1">Uncharacterized protein</fullName>
    </submittedName>
</protein>
<evidence type="ECO:0000313" key="1">
    <source>
        <dbReference type="EMBL" id="ODA07344.1"/>
    </source>
</evidence>
<sequence length="94" mass="10167">MSTEASAVRNGGYAYLDRFRILHIESTQEAAESKSEYGIAIKFEGQHAYGHPVIPASCDEYEQLAVTVHADGTLTEKDGFSIPAHVKAAALSLK</sequence>
<proteinExistence type="predicted"/>